<dbReference type="OrthoDB" id="9870237at2"/>
<keyword evidence="1" id="KW-0472">Membrane</keyword>
<dbReference type="AlphaFoldDB" id="A0A192A720"/>
<feature type="transmembrane region" description="Helical" evidence="1">
    <location>
        <begin position="37"/>
        <end position="59"/>
    </location>
</feature>
<evidence type="ECO:0000313" key="2">
    <source>
        <dbReference type="EMBL" id="ANJ76280.1"/>
    </source>
</evidence>
<evidence type="ECO:0000256" key="1">
    <source>
        <dbReference type="SAM" id="Phobius"/>
    </source>
</evidence>
<keyword evidence="1" id="KW-1133">Transmembrane helix</keyword>
<proteinExistence type="predicted"/>
<dbReference type="EMBL" id="CP016024">
    <property type="protein sequence ID" value="ANJ76280.1"/>
    <property type="molecule type" value="Genomic_DNA"/>
</dbReference>
<organism evidence="2 3">
    <name type="scientific">Ralstonia insidiosa</name>
    <dbReference type="NCBI Taxonomy" id="190721"/>
    <lineage>
        <taxon>Bacteria</taxon>
        <taxon>Pseudomonadati</taxon>
        <taxon>Pseudomonadota</taxon>
        <taxon>Betaproteobacteria</taxon>
        <taxon>Burkholderiales</taxon>
        <taxon>Burkholderiaceae</taxon>
        <taxon>Ralstonia</taxon>
    </lineage>
</organism>
<keyword evidence="1" id="KW-0812">Transmembrane</keyword>
<sequence>MSTRFPIKSVFESSTDATTPVPSQPMAGAKFDRDSRVVAFAVTAGVLFMLACFYVVLYLGYSRSIVTFASPLGVALPCAVYLSLTSRMNGETRRSQASAIALGIFGGYVGGQVLVAIFVLAWNLVGSA</sequence>
<accession>A0A192A720</accession>
<keyword evidence="2" id="KW-0614">Plasmid</keyword>
<feature type="transmembrane region" description="Helical" evidence="1">
    <location>
        <begin position="97"/>
        <end position="122"/>
    </location>
</feature>
<evidence type="ECO:0000313" key="3">
    <source>
        <dbReference type="Proteomes" id="UP000078572"/>
    </source>
</evidence>
<keyword evidence="3" id="KW-1185">Reference proteome</keyword>
<protein>
    <submittedName>
        <fullName evidence="2">Uncharacterized protein</fullName>
    </submittedName>
</protein>
<dbReference type="Proteomes" id="UP000078572">
    <property type="component" value="Plasmid pRI-1"/>
</dbReference>
<reference evidence="3" key="1">
    <citation type="submission" date="2016-06" db="EMBL/GenBank/DDBJ databases">
        <authorList>
            <person name="Xu Y."/>
            <person name="Nagy A."/>
            <person name="Yan X."/>
            <person name="Kim S.W."/>
            <person name="Haley B."/>
            <person name="Liu N.T."/>
            <person name="Nou X."/>
        </authorList>
    </citation>
    <scope>NUCLEOTIDE SEQUENCE [LARGE SCALE GENOMIC DNA]</scope>
    <source>
        <strain evidence="3">ATCC 49129</strain>
        <plasmid evidence="3">pri-1</plasmid>
    </source>
</reference>
<feature type="transmembrane region" description="Helical" evidence="1">
    <location>
        <begin position="65"/>
        <end position="85"/>
    </location>
</feature>
<dbReference type="GeneID" id="61529715"/>
<gene>
    <name evidence="2" type="ORF">A9Y76_27125</name>
</gene>
<dbReference type="RefSeq" id="WP_024979458.1">
    <property type="nucleotide sequence ID" value="NZ_CP016024.1"/>
</dbReference>
<geneLocation type="plasmid" evidence="3">
    <name>pri-1</name>
</geneLocation>
<name>A0A192A720_9RALS</name>